<dbReference type="GO" id="GO:0003677">
    <property type="term" value="F:DNA binding"/>
    <property type="evidence" value="ECO:0007669"/>
    <property type="project" value="UniProtKB-KW"/>
</dbReference>
<dbReference type="EMBL" id="CP040764">
    <property type="protein sequence ID" value="QDA36685.1"/>
    <property type="molecule type" value="Genomic_DNA"/>
</dbReference>
<dbReference type="GO" id="GO:0006352">
    <property type="term" value="P:DNA-templated transcription initiation"/>
    <property type="evidence" value="ECO:0007669"/>
    <property type="project" value="InterPro"/>
</dbReference>
<keyword evidence="4 6" id="KW-0238">DNA-binding</keyword>
<keyword evidence="3 6" id="KW-0731">Sigma factor</keyword>
<evidence type="ECO:0000313" key="10">
    <source>
        <dbReference type="Proteomes" id="UP000296374"/>
    </source>
</evidence>
<dbReference type="Pfam" id="PF04542">
    <property type="entry name" value="Sigma70_r2"/>
    <property type="match status" value="1"/>
</dbReference>
<reference evidence="10" key="1">
    <citation type="submission" date="2019-05" db="EMBL/GenBank/DDBJ databases">
        <title>Tamlana fucoidanivorans sp. nov., isolated from the surface of algae collected from Fujian province in China.</title>
        <authorList>
            <person name="Li J."/>
        </authorList>
    </citation>
    <scope>NUCLEOTIDE SEQUENCE [LARGE SCALE GENOMIC DNA]</scope>
    <source>
        <strain evidence="10">2251</strain>
        <plasmid evidence="10">unnamed3</plasmid>
    </source>
</reference>
<evidence type="ECO:0000256" key="3">
    <source>
        <dbReference type="ARBA" id="ARBA00023082"/>
    </source>
</evidence>
<proteinExistence type="inferred from homology"/>
<keyword evidence="9" id="KW-0614">Plasmid</keyword>
<dbReference type="InterPro" id="IPR014284">
    <property type="entry name" value="RNA_pol_sigma-70_dom"/>
</dbReference>
<dbReference type="SUPFAM" id="SSF88946">
    <property type="entry name" value="Sigma2 domain of RNA polymerase sigma factors"/>
    <property type="match status" value="1"/>
</dbReference>
<dbReference type="SUPFAM" id="SSF88659">
    <property type="entry name" value="Sigma3 and sigma4 domains of RNA polymerase sigma factors"/>
    <property type="match status" value="1"/>
</dbReference>
<dbReference type="GO" id="GO:0016987">
    <property type="term" value="F:sigma factor activity"/>
    <property type="evidence" value="ECO:0007669"/>
    <property type="project" value="UniProtKB-KW"/>
</dbReference>
<dbReference type="InterPro" id="IPR039425">
    <property type="entry name" value="RNA_pol_sigma-70-like"/>
</dbReference>
<dbReference type="InterPro" id="IPR013325">
    <property type="entry name" value="RNA_pol_sigma_r2"/>
</dbReference>
<dbReference type="RefSeq" id="WP_139616392.1">
    <property type="nucleotide sequence ID" value="NZ_CP040764.1"/>
</dbReference>
<geneLocation type="plasmid" evidence="9 10">
    <name>unnamed3</name>
</geneLocation>
<dbReference type="NCBIfam" id="TIGR02937">
    <property type="entry name" value="sigma70-ECF"/>
    <property type="match status" value="1"/>
</dbReference>
<keyword evidence="2 6" id="KW-0805">Transcription regulation</keyword>
<feature type="domain" description="RNA polymerase sigma factor 70 region 4 type 2" evidence="8">
    <location>
        <begin position="101"/>
        <end position="146"/>
    </location>
</feature>
<dbReference type="PANTHER" id="PTHR43133:SF25">
    <property type="entry name" value="RNA POLYMERASE SIGMA FACTOR RFAY-RELATED"/>
    <property type="match status" value="1"/>
</dbReference>
<keyword evidence="5 6" id="KW-0804">Transcription</keyword>
<dbReference type="PROSITE" id="PS01063">
    <property type="entry name" value="SIGMA70_ECF"/>
    <property type="match status" value="1"/>
</dbReference>
<dbReference type="Pfam" id="PF08281">
    <property type="entry name" value="Sigma70_r4_2"/>
    <property type="match status" value="1"/>
</dbReference>
<dbReference type="Proteomes" id="UP000296374">
    <property type="component" value="Plasmid unnamed3"/>
</dbReference>
<dbReference type="InterPro" id="IPR000838">
    <property type="entry name" value="RNA_pol_sigma70_ECF_CS"/>
</dbReference>
<gene>
    <name evidence="9" type="ORF">E4191_21595</name>
</gene>
<comment type="similarity">
    <text evidence="1 6">Belongs to the sigma-70 factor family. ECF subfamily.</text>
</comment>
<dbReference type="Gene3D" id="1.10.10.10">
    <property type="entry name" value="Winged helix-like DNA-binding domain superfamily/Winged helix DNA-binding domain"/>
    <property type="match status" value="1"/>
</dbReference>
<evidence type="ECO:0000259" key="7">
    <source>
        <dbReference type="Pfam" id="PF04542"/>
    </source>
</evidence>
<dbReference type="AlphaFoldDB" id="A0A4Y5SV60"/>
<dbReference type="Gene3D" id="1.10.1740.10">
    <property type="match status" value="1"/>
</dbReference>
<evidence type="ECO:0000256" key="6">
    <source>
        <dbReference type="RuleBase" id="RU000716"/>
    </source>
</evidence>
<dbReference type="InterPro" id="IPR036388">
    <property type="entry name" value="WH-like_DNA-bd_sf"/>
</dbReference>
<dbReference type="InterPro" id="IPR013324">
    <property type="entry name" value="RNA_pol_sigma_r3/r4-like"/>
</dbReference>
<dbReference type="KEGG" id="plia:E4191_21595"/>
<evidence type="ECO:0000256" key="5">
    <source>
        <dbReference type="ARBA" id="ARBA00023163"/>
    </source>
</evidence>
<name>A0A4Y5SV60_9RHOB</name>
<evidence type="ECO:0000313" key="9">
    <source>
        <dbReference type="EMBL" id="QDA36685.1"/>
    </source>
</evidence>
<feature type="domain" description="RNA polymerase sigma-70 region 2" evidence="7">
    <location>
        <begin position="6"/>
        <end position="71"/>
    </location>
</feature>
<dbReference type="InterPro" id="IPR013249">
    <property type="entry name" value="RNA_pol_sigma70_r4_t2"/>
</dbReference>
<dbReference type="PANTHER" id="PTHR43133">
    <property type="entry name" value="RNA POLYMERASE ECF-TYPE SIGMA FACTO"/>
    <property type="match status" value="1"/>
</dbReference>
<evidence type="ECO:0000256" key="1">
    <source>
        <dbReference type="ARBA" id="ARBA00010641"/>
    </source>
</evidence>
<protein>
    <recommendedName>
        <fullName evidence="6">RNA polymerase sigma factor</fullName>
    </recommendedName>
</protein>
<organism evidence="9 10">
    <name type="scientific">Paracoccus liaowanqingii</name>
    <dbReference type="NCBI Taxonomy" id="2560053"/>
    <lineage>
        <taxon>Bacteria</taxon>
        <taxon>Pseudomonadati</taxon>
        <taxon>Pseudomonadota</taxon>
        <taxon>Alphaproteobacteria</taxon>
        <taxon>Rhodobacterales</taxon>
        <taxon>Paracoccaceae</taxon>
        <taxon>Paracoccus</taxon>
    </lineage>
</organism>
<sequence length="157" mass="18038">MSDNIMEHIPALRAYARSLCGRAHDADDLVQETLLRAIEYADRYKPGSYMRAWLFTIMRNRFYTNVKKAARERTGGADCVSGTPISQPGQEWYLRHRELCDQLERMPAHYREALVLVSVLGESYIRAAEVMDCDIGTVKSRVNRARGILRKALEPEF</sequence>
<dbReference type="InterPro" id="IPR007627">
    <property type="entry name" value="RNA_pol_sigma70_r2"/>
</dbReference>
<evidence type="ECO:0000256" key="2">
    <source>
        <dbReference type="ARBA" id="ARBA00023015"/>
    </source>
</evidence>
<evidence type="ECO:0000259" key="8">
    <source>
        <dbReference type="Pfam" id="PF08281"/>
    </source>
</evidence>
<accession>A0A4Y5SV60</accession>
<evidence type="ECO:0000256" key="4">
    <source>
        <dbReference type="ARBA" id="ARBA00023125"/>
    </source>
</evidence>